<evidence type="ECO:0000313" key="3">
    <source>
        <dbReference type="Proteomes" id="UP000663832"/>
    </source>
</evidence>
<dbReference type="AlphaFoldDB" id="A0A815I6D4"/>
<organism evidence="2 3">
    <name type="scientific">Adineta steineri</name>
    <dbReference type="NCBI Taxonomy" id="433720"/>
    <lineage>
        <taxon>Eukaryota</taxon>
        <taxon>Metazoa</taxon>
        <taxon>Spiralia</taxon>
        <taxon>Gnathifera</taxon>
        <taxon>Rotifera</taxon>
        <taxon>Eurotatoria</taxon>
        <taxon>Bdelloidea</taxon>
        <taxon>Adinetida</taxon>
        <taxon>Adinetidae</taxon>
        <taxon>Adineta</taxon>
    </lineage>
</organism>
<evidence type="ECO:0000313" key="1">
    <source>
        <dbReference type="EMBL" id="CAF0996679.1"/>
    </source>
</evidence>
<gene>
    <name evidence="1" type="ORF">BJG266_LOCUS15701</name>
    <name evidence="2" type="ORF">QVE165_LOCUS34586</name>
</gene>
<proteinExistence type="predicted"/>
<dbReference type="EMBL" id="CAJNOM010000327">
    <property type="protein sequence ID" value="CAF1361723.1"/>
    <property type="molecule type" value="Genomic_DNA"/>
</dbReference>
<protein>
    <submittedName>
        <fullName evidence="2">Uncharacterized protein</fullName>
    </submittedName>
</protein>
<keyword evidence="3" id="KW-1185">Reference proteome</keyword>
<dbReference type="Proteomes" id="UP000663832">
    <property type="component" value="Unassembled WGS sequence"/>
</dbReference>
<dbReference type="Gene3D" id="3.90.180.10">
    <property type="entry name" value="Medium-chain alcohol dehydrogenases, catalytic domain"/>
    <property type="match status" value="1"/>
</dbReference>
<sequence>MLQNNNEQEKSKYEQISIIPKGDVDQKPFRLYREKELLPSDIVEVRVHCVGINFRDVLKSRGLYAYTRTFAQPNDEQPKINQDTELGSDFVSTIVRVDPTTTTS</sequence>
<dbReference type="InterPro" id="IPR011032">
    <property type="entry name" value="GroES-like_sf"/>
</dbReference>
<dbReference type="Proteomes" id="UP000663877">
    <property type="component" value="Unassembled WGS sequence"/>
</dbReference>
<name>A0A815I6D4_9BILA</name>
<evidence type="ECO:0000313" key="2">
    <source>
        <dbReference type="EMBL" id="CAF1361723.1"/>
    </source>
</evidence>
<dbReference type="EMBL" id="CAJNOI010000070">
    <property type="protein sequence ID" value="CAF0996679.1"/>
    <property type="molecule type" value="Genomic_DNA"/>
</dbReference>
<reference evidence="2" key="1">
    <citation type="submission" date="2021-02" db="EMBL/GenBank/DDBJ databases">
        <authorList>
            <person name="Nowell W R."/>
        </authorList>
    </citation>
    <scope>NUCLEOTIDE SEQUENCE</scope>
</reference>
<accession>A0A815I6D4</accession>
<comment type="caution">
    <text evidence="2">The sequence shown here is derived from an EMBL/GenBank/DDBJ whole genome shotgun (WGS) entry which is preliminary data.</text>
</comment>
<dbReference type="SUPFAM" id="SSF50129">
    <property type="entry name" value="GroES-like"/>
    <property type="match status" value="1"/>
</dbReference>